<evidence type="ECO:0000313" key="3">
    <source>
        <dbReference type="EMBL" id="QHU32427.1"/>
    </source>
</evidence>
<dbReference type="Gene3D" id="3.40.50.300">
    <property type="entry name" value="P-loop containing nucleotide triphosphate hydrolases"/>
    <property type="match status" value="1"/>
</dbReference>
<evidence type="ECO:0000259" key="2">
    <source>
        <dbReference type="SMART" id="SM00382"/>
    </source>
</evidence>
<dbReference type="GO" id="GO:0016887">
    <property type="term" value="F:ATP hydrolysis activity"/>
    <property type="evidence" value="ECO:0007669"/>
    <property type="project" value="InterPro"/>
</dbReference>
<dbReference type="SMART" id="SM00382">
    <property type="entry name" value="AAA"/>
    <property type="match status" value="1"/>
</dbReference>
<name>A0A6C0LPD7_9ZZZZ</name>
<dbReference type="InterPro" id="IPR027417">
    <property type="entry name" value="P-loop_NTPase"/>
</dbReference>
<sequence length="451" mass="53465">MQNININNIFDRDKIANEIKSLLSSFDENCKNIKFKKGIYVYGSPGSGKTEFVMKLLKDLNYDVIKYDAGDVRNKSLIDTITSNNISNRNVLQMMTKQVKKIAIVMDEIDGMNNGDKGGITALIKLIRQKKTKKQRLENMTMNPIICIGNYYMDKKMRELMKVCNTFELQTPTKTQINKLITTIMPNIQTNKSKLKENMVNYIQGDLRKLMFIHDIYHKKPDILNNELFENILQTKSYNEDSKKITQTLLETPMKMEEHNKFMNETDRTIVALLWHENIVDVLNDTIPEKSYPFYLKILDNICYADYIDRITFQNQIWQFNEMSSLMKTFYNNKLYHDNFPKTKQITDIRFTKVLTKYSTEYNNILFIYNLSQELDMDKKDLMAFFQELRLHYGENFCNQVDKMTDLLKLFENYNISKLDIKRIYRYLDKNVKKDILTIIDEDLDEDLEDD</sequence>
<proteinExistence type="predicted"/>
<dbReference type="GO" id="GO:0005634">
    <property type="term" value="C:nucleus"/>
    <property type="evidence" value="ECO:0007669"/>
    <property type="project" value="TreeGrafter"/>
</dbReference>
<keyword evidence="1" id="KW-0235">DNA replication</keyword>
<protein>
    <recommendedName>
        <fullName evidence="2">AAA+ ATPase domain-containing protein</fullName>
    </recommendedName>
</protein>
<dbReference type="PANTHER" id="PTHR23389">
    <property type="entry name" value="CHROMOSOME TRANSMISSION FIDELITY FACTOR 18"/>
    <property type="match status" value="1"/>
</dbReference>
<dbReference type="InterPro" id="IPR003959">
    <property type="entry name" value="ATPase_AAA_core"/>
</dbReference>
<dbReference type="CDD" id="cd00009">
    <property type="entry name" value="AAA"/>
    <property type="match status" value="1"/>
</dbReference>
<dbReference type="AlphaFoldDB" id="A0A6C0LPD7"/>
<evidence type="ECO:0000256" key="1">
    <source>
        <dbReference type="ARBA" id="ARBA00022705"/>
    </source>
</evidence>
<dbReference type="InterPro" id="IPR003593">
    <property type="entry name" value="AAA+_ATPase"/>
</dbReference>
<dbReference type="EMBL" id="MN740540">
    <property type="protein sequence ID" value="QHU32427.1"/>
    <property type="molecule type" value="Genomic_DNA"/>
</dbReference>
<dbReference type="GO" id="GO:0005524">
    <property type="term" value="F:ATP binding"/>
    <property type="evidence" value="ECO:0007669"/>
    <property type="project" value="InterPro"/>
</dbReference>
<dbReference type="GO" id="GO:0003677">
    <property type="term" value="F:DNA binding"/>
    <property type="evidence" value="ECO:0007669"/>
    <property type="project" value="TreeGrafter"/>
</dbReference>
<dbReference type="PANTHER" id="PTHR23389:SF6">
    <property type="entry name" value="REPLICATION FACTOR C SUBUNIT 1"/>
    <property type="match status" value="1"/>
</dbReference>
<dbReference type="SUPFAM" id="SSF52540">
    <property type="entry name" value="P-loop containing nucleoside triphosphate hydrolases"/>
    <property type="match status" value="1"/>
</dbReference>
<dbReference type="Pfam" id="PF00004">
    <property type="entry name" value="AAA"/>
    <property type="match status" value="1"/>
</dbReference>
<organism evidence="3">
    <name type="scientific">viral metagenome</name>
    <dbReference type="NCBI Taxonomy" id="1070528"/>
    <lineage>
        <taxon>unclassified sequences</taxon>
        <taxon>metagenomes</taxon>
        <taxon>organismal metagenomes</taxon>
    </lineage>
</organism>
<dbReference type="GO" id="GO:0006260">
    <property type="term" value="P:DNA replication"/>
    <property type="evidence" value="ECO:0007669"/>
    <property type="project" value="UniProtKB-KW"/>
</dbReference>
<feature type="domain" description="AAA+ ATPase" evidence="2">
    <location>
        <begin position="35"/>
        <end position="173"/>
    </location>
</feature>
<reference evidence="3" key="1">
    <citation type="journal article" date="2020" name="Nature">
        <title>Giant virus diversity and host interactions through global metagenomics.</title>
        <authorList>
            <person name="Schulz F."/>
            <person name="Roux S."/>
            <person name="Paez-Espino D."/>
            <person name="Jungbluth S."/>
            <person name="Walsh D.A."/>
            <person name="Denef V.J."/>
            <person name="McMahon K.D."/>
            <person name="Konstantinidis K.T."/>
            <person name="Eloe-Fadrosh E.A."/>
            <person name="Kyrpides N.C."/>
            <person name="Woyke T."/>
        </authorList>
    </citation>
    <scope>NUCLEOTIDE SEQUENCE</scope>
    <source>
        <strain evidence="3">GVMAG-M-3300027969-2</strain>
    </source>
</reference>
<accession>A0A6C0LPD7</accession>